<dbReference type="InterPro" id="IPR002421">
    <property type="entry name" value="5-3_exonuclease"/>
</dbReference>
<dbReference type="GO" id="GO:0006302">
    <property type="term" value="P:double-strand break repair"/>
    <property type="evidence" value="ECO:0007669"/>
    <property type="project" value="TreeGrafter"/>
</dbReference>
<dbReference type="Gene3D" id="1.20.1060.10">
    <property type="entry name" value="Taq DNA Polymerase, Chain T, domain 4"/>
    <property type="match status" value="1"/>
</dbReference>
<dbReference type="InterPro" id="IPR036397">
    <property type="entry name" value="RNaseH_sf"/>
</dbReference>
<dbReference type="Pfam" id="PF01367">
    <property type="entry name" value="5_3_exonuc"/>
    <property type="match status" value="1"/>
</dbReference>
<dbReference type="Gene3D" id="3.30.420.10">
    <property type="entry name" value="Ribonuclease H-like superfamily/Ribonuclease H"/>
    <property type="match status" value="2"/>
</dbReference>
<reference evidence="13" key="1">
    <citation type="submission" date="2019-08" db="EMBL/GenBank/DDBJ databases">
        <authorList>
            <person name="Kucharzyk K."/>
            <person name="Murdoch R.W."/>
            <person name="Higgins S."/>
            <person name="Loffler F."/>
        </authorList>
    </citation>
    <scope>NUCLEOTIDE SEQUENCE</scope>
</reference>
<keyword evidence="7" id="KW-0239">DNA-directed DNA polymerase</keyword>
<dbReference type="EMBL" id="VSSQ01004687">
    <property type="protein sequence ID" value="MPM26247.1"/>
    <property type="molecule type" value="Genomic_DNA"/>
</dbReference>
<evidence type="ECO:0000256" key="7">
    <source>
        <dbReference type="ARBA" id="ARBA00022932"/>
    </source>
</evidence>
<dbReference type="Pfam" id="PF00476">
    <property type="entry name" value="DNA_pol_A"/>
    <property type="match status" value="1"/>
</dbReference>
<dbReference type="GO" id="GO:0006261">
    <property type="term" value="P:DNA-templated DNA replication"/>
    <property type="evidence" value="ECO:0007669"/>
    <property type="project" value="InterPro"/>
</dbReference>
<accession>A0A644YDF2</accession>
<keyword evidence="9" id="KW-0234">DNA repair</keyword>
<dbReference type="FunFam" id="1.20.1060.10:FF:000001">
    <property type="entry name" value="DNA polymerase I"/>
    <property type="match status" value="1"/>
</dbReference>
<dbReference type="FunFam" id="1.10.150.20:FF:000003">
    <property type="entry name" value="DNA polymerase I"/>
    <property type="match status" value="1"/>
</dbReference>
<evidence type="ECO:0000256" key="6">
    <source>
        <dbReference type="ARBA" id="ARBA00022763"/>
    </source>
</evidence>
<evidence type="ECO:0000313" key="13">
    <source>
        <dbReference type="EMBL" id="MPM26247.1"/>
    </source>
</evidence>
<dbReference type="SUPFAM" id="SSF53098">
    <property type="entry name" value="Ribonuclease H-like"/>
    <property type="match status" value="1"/>
</dbReference>
<dbReference type="InterPro" id="IPR012337">
    <property type="entry name" value="RNaseH-like_sf"/>
</dbReference>
<feature type="domain" description="5'-3' exonuclease" evidence="11">
    <location>
        <begin position="7"/>
        <end position="264"/>
    </location>
</feature>
<dbReference type="InterPro" id="IPR036279">
    <property type="entry name" value="5-3_exonuclease_C_sf"/>
</dbReference>
<dbReference type="SUPFAM" id="SSF88723">
    <property type="entry name" value="PIN domain-like"/>
    <property type="match status" value="1"/>
</dbReference>
<dbReference type="GO" id="GO:0003677">
    <property type="term" value="F:DNA binding"/>
    <property type="evidence" value="ECO:0007669"/>
    <property type="project" value="UniProtKB-KW"/>
</dbReference>
<dbReference type="Gene3D" id="3.40.50.1010">
    <property type="entry name" value="5'-nuclease"/>
    <property type="match status" value="1"/>
</dbReference>
<dbReference type="PANTHER" id="PTHR10133">
    <property type="entry name" value="DNA POLYMERASE I"/>
    <property type="match status" value="1"/>
</dbReference>
<dbReference type="InterPro" id="IPR018320">
    <property type="entry name" value="DNA_polymerase_1"/>
</dbReference>
<dbReference type="CDD" id="cd06140">
    <property type="entry name" value="DNA_polA_I_Bacillus_like_exo"/>
    <property type="match status" value="1"/>
</dbReference>
<dbReference type="InterPro" id="IPR043502">
    <property type="entry name" value="DNA/RNA_pol_sf"/>
</dbReference>
<name>A0A644YDF2_9ZZZZ</name>
<dbReference type="InterPro" id="IPR020045">
    <property type="entry name" value="DNA_polI_H3TH"/>
</dbReference>
<gene>
    <name evidence="13" type="primary">polA_26</name>
    <name evidence="13" type="ORF">SDC9_72748</name>
</gene>
<dbReference type="Gene3D" id="3.30.70.370">
    <property type="match status" value="1"/>
</dbReference>
<dbReference type="PRINTS" id="PR00868">
    <property type="entry name" value="DNAPOLI"/>
</dbReference>
<evidence type="ECO:0000259" key="12">
    <source>
        <dbReference type="SMART" id="SM00482"/>
    </source>
</evidence>
<evidence type="ECO:0000256" key="4">
    <source>
        <dbReference type="ARBA" id="ARBA00022695"/>
    </source>
</evidence>
<dbReference type="Pfam" id="PF22619">
    <property type="entry name" value="DNA_polI_exo1"/>
    <property type="match status" value="1"/>
</dbReference>
<dbReference type="CDD" id="cd09898">
    <property type="entry name" value="H3TH_53EXO"/>
    <property type="match status" value="1"/>
</dbReference>
<organism evidence="13">
    <name type="scientific">bioreactor metagenome</name>
    <dbReference type="NCBI Taxonomy" id="1076179"/>
    <lineage>
        <taxon>unclassified sequences</taxon>
        <taxon>metagenomes</taxon>
        <taxon>ecological metagenomes</taxon>
    </lineage>
</organism>
<keyword evidence="6" id="KW-0227">DNA damage</keyword>
<dbReference type="EC" id="2.7.7.7" evidence="2"/>
<dbReference type="GO" id="GO:0008409">
    <property type="term" value="F:5'-3' exonuclease activity"/>
    <property type="evidence" value="ECO:0007669"/>
    <property type="project" value="InterPro"/>
</dbReference>
<dbReference type="FunFam" id="1.10.150.20:FF:000002">
    <property type="entry name" value="DNA polymerase I"/>
    <property type="match status" value="1"/>
</dbReference>
<dbReference type="SMART" id="SM00279">
    <property type="entry name" value="HhH2"/>
    <property type="match status" value="1"/>
</dbReference>
<dbReference type="CDD" id="cd09859">
    <property type="entry name" value="PIN_53EXO"/>
    <property type="match status" value="1"/>
</dbReference>
<dbReference type="SUPFAM" id="SSF56672">
    <property type="entry name" value="DNA/RNA polymerases"/>
    <property type="match status" value="1"/>
</dbReference>
<evidence type="ECO:0000256" key="10">
    <source>
        <dbReference type="ARBA" id="ARBA00049244"/>
    </source>
</evidence>
<dbReference type="InterPro" id="IPR029060">
    <property type="entry name" value="PIN-like_dom_sf"/>
</dbReference>
<dbReference type="PANTHER" id="PTHR10133:SF27">
    <property type="entry name" value="DNA POLYMERASE NU"/>
    <property type="match status" value="1"/>
</dbReference>
<protein>
    <recommendedName>
        <fullName evidence="2">DNA-directed DNA polymerase</fullName>
        <ecNumber evidence="2">2.7.7.7</ecNumber>
    </recommendedName>
</protein>
<dbReference type="PROSITE" id="PS00447">
    <property type="entry name" value="DNA_POLYMERASE_A"/>
    <property type="match status" value="1"/>
</dbReference>
<keyword evidence="3 13" id="KW-0808">Transferase</keyword>
<dbReference type="CDD" id="cd08637">
    <property type="entry name" value="DNA_pol_A_pol_I_C"/>
    <property type="match status" value="1"/>
</dbReference>
<comment type="catalytic activity">
    <reaction evidence="10">
        <text>DNA(n) + a 2'-deoxyribonucleoside 5'-triphosphate = DNA(n+1) + diphosphate</text>
        <dbReference type="Rhea" id="RHEA:22508"/>
        <dbReference type="Rhea" id="RHEA-COMP:17339"/>
        <dbReference type="Rhea" id="RHEA-COMP:17340"/>
        <dbReference type="ChEBI" id="CHEBI:33019"/>
        <dbReference type="ChEBI" id="CHEBI:61560"/>
        <dbReference type="ChEBI" id="CHEBI:173112"/>
        <dbReference type="EC" id="2.7.7.7"/>
    </reaction>
</comment>
<evidence type="ECO:0000256" key="2">
    <source>
        <dbReference type="ARBA" id="ARBA00012417"/>
    </source>
</evidence>
<dbReference type="InterPro" id="IPR019760">
    <property type="entry name" value="DNA-dir_DNA_pol_A_CS"/>
</dbReference>
<comment type="similarity">
    <text evidence="1">Belongs to the DNA polymerase type-A family.</text>
</comment>
<sequence length="860" mass="96395">MEQKLTKQLIAIDGNSLMHRAYYALPSMTTREGFPTGALHGFFGMLLKLMERKPDYLVVAFDMHGPTFRHDQFEAYKAGRRETPDDLRAQFPVLKDLLRDMGVTVCETPKYEADDILGTFSRLCETEGVDALLVTGDRDALQLIGKHTHVLMTKKGISETIEFDEEVLKEHYGLEPDRMRDLKGLMGDNSDNIPGIPGVGEKTALKLLEEYQTLENVLSHAEEIKGKLGEKVKEFAPSARMSYELGTICTDAPIPIGISDCRCREEAFSGGRSRLISLEMRGIASRLPGGAASAPEEQESRNAAERVPLDTVEQIQHVLGSMNKIARFAIDAGETITFALDESKYFEIVQGADLFSAPIEEKELWNAFRPIFQNSSCFVLAFDTKRLRHLLDTFGIALNASVFDAMIADYLLDATRPATTFAALCERFDARAKPNASMLFSMQKRMMKELEQAGMTKLYTDMELPLSSVLFDMERVGFRVDEDILKELQTRFNEQSEALAKQIYSLTGETFNILSPKQLGEVLFVKLGLPTGRKNKSGFSTDADTLESLRDRHPAIPMILEYRFITKLKSTFVDGLLAVRSEKDGRVRTQFNQCVTATGRISSTEPNMQNIPVRTAQGREIRKAFVASKGNVLVDADYSQIELRLLAHISGDEGMIAAFNSGKDIHRTTASEVFGVPFDEVTSDLRNAAKAVNVGIVYGISDFGLARNLDIPVKRAAEYIKLYFERYPRVKAYLDESVESAKRTGYAVTMFDRRRAMTELKSSNYNTRSFGERVAMNMPIQGTAADIIKLAMVKVHRILNERGLKTKLILQVHDELIFDTPPDERDEVVLLVHDCMEQVAQLSVPLDADVKVGKSWYETK</sequence>
<comment type="caution">
    <text evidence="13">The sequence shown here is derived from an EMBL/GenBank/DDBJ whole genome shotgun (WGS) entry which is preliminary data.</text>
</comment>
<evidence type="ECO:0000256" key="9">
    <source>
        <dbReference type="ARBA" id="ARBA00023204"/>
    </source>
</evidence>
<dbReference type="InterPro" id="IPR020046">
    <property type="entry name" value="5-3_exonucl_a-hlix_arch_N"/>
</dbReference>
<keyword evidence="4 13" id="KW-0548">Nucleotidyltransferase</keyword>
<dbReference type="InterPro" id="IPR001098">
    <property type="entry name" value="DNA-dir_DNA_pol_A_palm_dom"/>
</dbReference>
<dbReference type="SMART" id="SM00475">
    <property type="entry name" value="53EXOc"/>
    <property type="match status" value="1"/>
</dbReference>
<dbReference type="InterPro" id="IPR054690">
    <property type="entry name" value="DNA_polI_exonuclease"/>
</dbReference>
<keyword evidence="8" id="KW-0238">DNA-binding</keyword>
<proteinExistence type="inferred from homology"/>
<dbReference type="SUPFAM" id="SSF47807">
    <property type="entry name" value="5' to 3' exonuclease, C-terminal subdomain"/>
    <property type="match status" value="1"/>
</dbReference>
<evidence type="ECO:0000256" key="3">
    <source>
        <dbReference type="ARBA" id="ARBA00022679"/>
    </source>
</evidence>
<evidence type="ECO:0000256" key="8">
    <source>
        <dbReference type="ARBA" id="ARBA00023125"/>
    </source>
</evidence>
<evidence type="ECO:0000259" key="11">
    <source>
        <dbReference type="SMART" id="SM00475"/>
    </source>
</evidence>
<dbReference type="NCBIfam" id="TIGR00593">
    <property type="entry name" value="pola"/>
    <property type="match status" value="1"/>
</dbReference>
<dbReference type="Gene3D" id="1.10.150.20">
    <property type="entry name" value="5' to 3' exonuclease, C-terminal subdomain"/>
    <property type="match status" value="2"/>
</dbReference>
<dbReference type="SMART" id="SM00482">
    <property type="entry name" value="POLAc"/>
    <property type="match status" value="1"/>
</dbReference>
<dbReference type="InterPro" id="IPR008918">
    <property type="entry name" value="HhH2"/>
</dbReference>
<dbReference type="GO" id="GO:0003887">
    <property type="term" value="F:DNA-directed DNA polymerase activity"/>
    <property type="evidence" value="ECO:0007669"/>
    <property type="project" value="UniProtKB-KW"/>
</dbReference>
<dbReference type="InterPro" id="IPR002298">
    <property type="entry name" value="DNA_polymerase_A"/>
</dbReference>
<evidence type="ECO:0000256" key="5">
    <source>
        <dbReference type="ARBA" id="ARBA00022705"/>
    </source>
</evidence>
<feature type="domain" description="DNA-directed DNA polymerase family A palm" evidence="12">
    <location>
        <begin position="618"/>
        <end position="824"/>
    </location>
</feature>
<keyword evidence="5" id="KW-0235">DNA replication</keyword>
<dbReference type="AlphaFoldDB" id="A0A644YDF2"/>
<dbReference type="Pfam" id="PF02739">
    <property type="entry name" value="5_3_exonuc_N"/>
    <property type="match status" value="1"/>
</dbReference>
<evidence type="ECO:0000256" key="1">
    <source>
        <dbReference type="ARBA" id="ARBA00007705"/>
    </source>
</evidence>